<proteinExistence type="predicted"/>
<comment type="caution">
    <text evidence="1">The sequence shown here is derived from an EMBL/GenBank/DDBJ whole genome shotgun (WGS) entry which is preliminary data.</text>
</comment>
<accession>A0ACC4AFJ5</accession>
<organism evidence="1 2">
    <name type="scientific">Populus alba</name>
    <name type="common">White poplar</name>
    <dbReference type="NCBI Taxonomy" id="43335"/>
    <lineage>
        <taxon>Eukaryota</taxon>
        <taxon>Viridiplantae</taxon>
        <taxon>Streptophyta</taxon>
        <taxon>Embryophyta</taxon>
        <taxon>Tracheophyta</taxon>
        <taxon>Spermatophyta</taxon>
        <taxon>Magnoliopsida</taxon>
        <taxon>eudicotyledons</taxon>
        <taxon>Gunneridae</taxon>
        <taxon>Pentapetalae</taxon>
        <taxon>rosids</taxon>
        <taxon>fabids</taxon>
        <taxon>Malpighiales</taxon>
        <taxon>Salicaceae</taxon>
        <taxon>Saliceae</taxon>
        <taxon>Populus</taxon>
    </lineage>
</organism>
<gene>
    <name evidence="1" type="ORF">D5086_032989</name>
</gene>
<protein>
    <submittedName>
        <fullName evidence="1">Uncharacterized protein</fullName>
    </submittedName>
</protein>
<reference evidence="1 2" key="1">
    <citation type="journal article" date="2024" name="Plant Biotechnol. J.">
        <title>Genome and CRISPR/Cas9 system of a widespread forest tree (Populus alba) in the world.</title>
        <authorList>
            <person name="Liu Y.J."/>
            <person name="Jiang P.F."/>
            <person name="Han X.M."/>
            <person name="Li X.Y."/>
            <person name="Wang H.M."/>
            <person name="Wang Y.J."/>
            <person name="Wang X.X."/>
            <person name="Zeng Q.Y."/>
        </authorList>
    </citation>
    <scope>NUCLEOTIDE SEQUENCE [LARGE SCALE GENOMIC DNA]</scope>
    <source>
        <strain evidence="2">cv. PAL-ZL1</strain>
    </source>
</reference>
<name>A0ACC4AFJ5_POPAL</name>
<keyword evidence="2" id="KW-1185">Reference proteome</keyword>
<sequence length="78" mass="8862">MILMFYSVDMVNFLRVEETSLEAITWVVLQLMKAELNSARTSAKMVDGGDVKGDTKCLALVKYTTTPPEYQIKVRPFE</sequence>
<evidence type="ECO:0000313" key="2">
    <source>
        <dbReference type="Proteomes" id="UP000309997"/>
    </source>
</evidence>
<dbReference type="EMBL" id="RCHU02000019">
    <property type="protein sequence ID" value="KAL3564943.1"/>
    <property type="molecule type" value="Genomic_DNA"/>
</dbReference>
<evidence type="ECO:0000313" key="1">
    <source>
        <dbReference type="EMBL" id="KAL3564943.1"/>
    </source>
</evidence>
<dbReference type="Proteomes" id="UP000309997">
    <property type="component" value="Unassembled WGS sequence"/>
</dbReference>